<dbReference type="AlphaFoldDB" id="A0A1G7S6M8"/>
<evidence type="ECO:0000313" key="3">
    <source>
        <dbReference type="Proteomes" id="UP000198748"/>
    </source>
</evidence>
<dbReference type="PANTHER" id="PTHR48090:SF7">
    <property type="entry name" value="RFBJ PROTEIN"/>
    <property type="match status" value="1"/>
</dbReference>
<dbReference type="PANTHER" id="PTHR48090">
    <property type="entry name" value="UNDECAPRENYL-PHOSPHATE 4-DEOXY-4-FORMAMIDO-L-ARABINOSE TRANSFERASE-RELATED"/>
    <property type="match status" value="1"/>
</dbReference>
<keyword evidence="2" id="KW-0808">Transferase</keyword>
<keyword evidence="3" id="KW-1185">Reference proteome</keyword>
<dbReference type="SUPFAM" id="SSF53448">
    <property type="entry name" value="Nucleotide-diphospho-sugar transferases"/>
    <property type="match status" value="1"/>
</dbReference>
<protein>
    <submittedName>
        <fullName evidence="2">Glycosyltransferase involved in cell wall bisynthesis</fullName>
    </submittedName>
</protein>
<dbReference type="Gene3D" id="3.90.550.10">
    <property type="entry name" value="Spore Coat Polysaccharide Biosynthesis Protein SpsA, Chain A"/>
    <property type="match status" value="1"/>
</dbReference>
<sequence length="460" mass="52638">MSGEQREKWIRRNAYYHRSLVKYLKFIIPEGAAVLEIGCGTGYLLEQLRPSRGVGMDISEEMIRFARLHRPGCVYYQMNAEQLSLNETFDYVIISDTVGSFKDVQMVFEAIHPVFTPQTRLIITSTNFIWRPVLNLAERLGLKMPQKRQNWLDIGDITSLLHLTDFDLIDHHRKMIFPKYIPLVSPLLNQYMGNLPLINSLGLITCLVARSKKAEQKPAGELSVSVVIPARNEKGNIEALIQRTPQMGRHTELIFIEGNSTDQTWEEIQRLGAHYAASYDIKWAQQDGKGKGDAVRKGFDLASGDILMILDADMTVAPEELPKFFDAIATGKGEYINGSRLVYPMEKQAMRFLNLLGNKFFSLAFSWLLGQNLKDTLCGTKVISRENYLRLAANRSYFGNFDPFGDFDLIFGAAKLNLKFIEIPIRYRARTYGETNISRFKHGWLLLRMTAFALRKIKFR</sequence>
<dbReference type="InterPro" id="IPR029063">
    <property type="entry name" value="SAM-dependent_MTases_sf"/>
</dbReference>
<dbReference type="InterPro" id="IPR050256">
    <property type="entry name" value="Glycosyltransferase_2"/>
</dbReference>
<dbReference type="InterPro" id="IPR001173">
    <property type="entry name" value="Glyco_trans_2-like"/>
</dbReference>
<dbReference type="CDD" id="cd02440">
    <property type="entry name" value="AdoMet_MTases"/>
    <property type="match status" value="1"/>
</dbReference>
<dbReference type="SUPFAM" id="SSF53335">
    <property type="entry name" value="S-adenosyl-L-methionine-dependent methyltransferases"/>
    <property type="match status" value="1"/>
</dbReference>
<feature type="domain" description="Glycosyltransferase 2-like" evidence="1">
    <location>
        <begin position="225"/>
        <end position="355"/>
    </location>
</feature>
<dbReference type="STRING" id="659014.SAMN04487996_11620"/>
<dbReference type="Proteomes" id="UP000198748">
    <property type="component" value="Unassembled WGS sequence"/>
</dbReference>
<dbReference type="RefSeq" id="WP_090155511.1">
    <property type="nucleotide sequence ID" value="NZ_FNAN01000016.1"/>
</dbReference>
<dbReference type="OrthoDB" id="9797819at2"/>
<dbReference type="Pfam" id="PF00535">
    <property type="entry name" value="Glycos_transf_2"/>
    <property type="match status" value="1"/>
</dbReference>
<dbReference type="GO" id="GO:0016740">
    <property type="term" value="F:transferase activity"/>
    <property type="evidence" value="ECO:0007669"/>
    <property type="project" value="UniProtKB-KW"/>
</dbReference>
<accession>A0A1G7S6M8</accession>
<evidence type="ECO:0000259" key="1">
    <source>
        <dbReference type="Pfam" id="PF00535"/>
    </source>
</evidence>
<reference evidence="3" key="1">
    <citation type="submission" date="2016-10" db="EMBL/GenBank/DDBJ databases">
        <authorList>
            <person name="Varghese N."/>
            <person name="Submissions S."/>
        </authorList>
    </citation>
    <scope>NUCLEOTIDE SEQUENCE [LARGE SCALE GENOMIC DNA]</scope>
    <source>
        <strain evidence="3">DSM 25329</strain>
    </source>
</reference>
<evidence type="ECO:0000313" key="2">
    <source>
        <dbReference type="EMBL" id="SDG18677.1"/>
    </source>
</evidence>
<organism evidence="2 3">
    <name type="scientific">Dyadobacter soli</name>
    <dbReference type="NCBI Taxonomy" id="659014"/>
    <lineage>
        <taxon>Bacteria</taxon>
        <taxon>Pseudomonadati</taxon>
        <taxon>Bacteroidota</taxon>
        <taxon>Cytophagia</taxon>
        <taxon>Cytophagales</taxon>
        <taxon>Spirosomataceae</taxon>
        <taxon>Dyadobacter</taxon>
    </lineage>
</organism>
<dbReference type="EMBL" id="FNAN01000016">
    <property type="protein sequence ID" value="SDG18677.1"/>
    <property type="molecule type" value="Genomic_DNA"/>
</dbReference>
<name>A0A1G7S6M8_9BACT</name>
<dbReference type="InterPro" id="IPR029044">
    <property type="entry name" value="Nucleotide-diphossugar_trans"/>
</dbReference>
<gene>
    <name evidence="2" type="ORF">SAMN04487996_11620</name>
</gene>
<dbReference type="CDD" id="cd04179">
    <property type="entry name" value="DPM_DPG-synthase_like"/>
    <property type="match status" value="1"/>
</dbReference>
<dbReference type="Gene3D" id="3.40.50.150">
    <property type="entry name" value="Vaccinia Virus protein VP39"/>
    <property type="match status" value="1"/>
</dbReference>
<proteinExistence type="predicted"/>
<dbReference type="Pfam" id="PF13489">
    <property type="entry name" value="Methyltransf_23"/>
    <property type="match status" value="1"/>
</dbReference>